<dbReference type="InterPro" id="IPR017850">
    <property type="entry name" value="Alkaline_phosphatase_core_sf"/>
</dbReference>
<dbReference type="EMBL" id="DOGS01000117">
    <property type="protein sequence ID" value="HBQ48378.1"/>
    <property type="molecule type" value="Genomic_DNA"/>
</dbReference>
<gene>
    <name evidence="1" type="ORF">DD728_05760</name>
</gene>
<dbReference type="Proteomes" id="UP000263957">
    <property type="component" value="Unassembled WGS sequence"/>
</dbReference>
<reference evidence="1 2" key="1">
    <citation type="journal article" date="2018" name="Nat. Biotechnol.">
        <title>A standardized bacterial taxonomy based on genome phylogeny substantially revises the tree of life.</title>
        <authorList>
            <person name="Parks D.H."/>
            <person name="Chuvochina M."/>
            <person name="Waite D.W."/>
            <person name="Rinke C."/>
            <person name="Skarshewski A."/>
            <person name="Chaumeil P.A."/>
            <person name="Hugenholtz P."/>
        </authorList>
    </citation>
    <scope>NUCLEOTIDE SEQUENCE [LARGE SCALE GENOMIC DNA]</scope>
    <source>
        <strain evidence="1">UBA10378</strain>
    </source>
</reference>
<proteinExistence type="predicted"/>
<dbReference type="AlphaFoldDB" id="A0A356W5R6"/>
<evidence type="ECO:0000313" key="1">
    <source>
        <dbReference type="EMBL" id="HBQ48378.1"/>
    </source>
</evidence>
<name>A0A356W5R6_9PROT</name>
<dbReference type="Gene3D" id="3.40.720.10">
    <property type="entry name" value="Alkaline Phosphatase, subunit A"/>
    <property type="match status" value="1"/>
</dbReference>
<accession>A0A356W5R6</accession>
<sequence>MRSQKALAFKGTVFVMKADLKTGPVLVLELNELCPPILERMIAADQLPNFKKLRDSSEVFVTHTDDPTLEPWVQWPTFHTGQPESVHGAAELDEGHLIKPARVWDTLAESGVESVVFGSMNADAKRKDRVFLVPDPWSANVTPSDASYEAFHKFISFHVAEHTNPNAKPTSADAMNFMKFMLGHGLSLNTVTTAMSQIAGEKTASGDRKWGRALVLDWMMWDVFAKTWKKRRPQFATFFANSTAFLQHRYWRQMDPDSYQVKPSEEDVRNYGSAIEDSYRHMDRIVGKAFDLVGPTGRIVLATALSQQANTQYEHIGGKFVYRPHSFKDLFKWAGGPQPVSFEPVMTHQAWATFQSEAAAIEAEATLAALQSNGKTIMEWRRTANRIMFWCGLISKTGPGFEVTNAKNGESTSFEELFMLVGQVNNSKHCRDGAFWVQSVDGSAKRHVDKLPLEHAYGLMLDMFSDQTASKVAAE</sequence>
<protein>
    <submittedName>
        <fullName evidence="1">Uncharacterized protein</fullName>
    </submittedName>
</protein>
<comment type="caution">
    <text evidence="1">The sequence shown here is derived from an EMBL/GenBank/DDBJ whole genome shotgun (WGS) entry which is preliminary data.</text>
</comment>
<evidence type="ECO:0000313" key="2">
    <source>
        <dbReference type="Proteomes" id="UP000263957"/>
    </source>
</evidence>
<organism evidence="1 2">
    <name type="scientific">Hyphomonas atlantica</name>
    <dbReference type="NCBI Taxonomy" id="1280948"/>
    <lineage>
        <taxon>Bacteria</taxon>
        <taxon>Pseudomonadati</taxon>
        <taxon>Pseudomonadota</taxon>
        <taxon>Alphaproteobacteria</taxon>
        <taxon>Hyphomonadales</taxon>
        <taxon>Hyphomonadaceae</taxon>
        <taxon>Hyphomonas</taxon>
    </lineage>
</organism>
<dbReference type="SUPFAM" id="SSF53649">
    <property type="entry name" value="Alkaline phosphatase-like"/>
    <property type="match status" value="1"/>
</dbReference>